<dbReference type="EMBL" id="MCGE01000021">
    <property type="protein sequence ID" value="ORZ11606.1"/>
    <property type="molecule type" value="Genomic_DNA"/>
</dbReference>
<feature type="domain" description="Heterokaryon incompatibility" evidence="2">
    <location>
        <begin position="57"/>
        <end position="143"/>
    </location>
</feature>
<organism evidence="3 4">
    <name type="scientific">Absidia repens</name>
    <dbReference type="NCBI Taxonomy" id="90262"/>
    <lineage>
        <taxon>Eukaryota</taxon>
        <taxon>Fungi</taxon>
        <taxon>Fungi incertae sedis</taxon>
        <taxon>Mucoromycota</taxon>
        <taxon>Mucoromycotina</taxon>
        <taxon>Mucoromycetes</taxon>
        <taxon>Mucorales</taxon>
        <taxon>Cunninghamellaceae</taxon>
        <taxon>Absidia</taxon>
    </lineage>
</organism>
<feature type="region of interest" description="Disordered" evidence="1">
    <location>
        <begin position="244"/>
        <end position="267"/>
    </location>
</feature>
<dbReference type="AlphaFoldDB" id="A0A1X2I8J9"/>
<feature type="compositionally biased region" description="Polar residues" evidence="1">
    <location>
        <begin position="256"/>
        <end position="265"/>
    </location>
</feature>
<accession>A0A1X2I8J9</accession>
<dbReference type="PANTHER" id="PTHR24148:SF73">
    <property type="entry name" value="HET DOMAIN PROTEIN (AFU_ORTHOLOGUE AFUA_8G01020)"/>
    <property type="match status" value="1"/>
</dbReference>
<proteinExistence type="predicted"/>
<sequence>MTKDDSLEDSLNELSFEDNTQQYQKNPFHVVLVDLKRAAFDRKIHCVEKPLEGDLKYVALSYRWGEVQETMIDTGVGYSVTITSFDLLTFIDLCAMIAMESELKDMEYVWVDAICVDQNNPIKRKTTIYQMTNIYEHANFILAVPDLHLAYLYSISTKNTEILFGSQRFNEYLYYLIHGNAKCLSSLDEEWLDKYKVPKDHALRQLLTKYTDYFTDGLMTYRERHWKYNEINVLNHLYETSPEVTEPTKNSEEDMSSQYRTVQTPTEDDATADDVLTKVKQLHQCKKPNCPLDLSVVVDEQPPYEENRFQRRNIALHHREWNQKIDERSTCIRQSMHLMIDLIVDWSSRVWVISEFNIAKKKNNLKYWFHQLSHRTLRSPQGYNVSRYRQDTEISFFKFDFNHPSFSTIKTAKVNDRGQWATSDPVYLKFHQTMINQLNDQTFLEMILNSKASKMEDRFYAILPLSQDYKHLIGSKHLEDSWKMNTLLAVKLKLYEWMNVKDKLNLLFFSGRWGTEQKGTILPTFATSTIAWYRSEKPEATVGGLEPSNFELSDPSTITLKQSATTNQLFLHLKPKSYYVWSHAKEKIINELHEQNKRIYGHLKCFHQALILDIISIPTWYTTTMEAHQQDKISMTFLDAGYIHLVGSLESNVWVLGSFPFFDNNELYVLKKKLKHDYWTHHNGDDYPSGFHIY</sequence>
<reference evidence="3 4" key="1">
    <citation type="submission" date="2016-07" db="EMBL/GenBank/DDBJ databases">
        <title>Pervasive Adenine N6-methylation of Active Genes in Fungi.</title>
        <authorList>
            <consortium name="DOE Joint Genome Institute"/>
            <person name="Mondo S.J."/>
            <person name="Dannebaum R.O."/>
            <person name="Kuo R.C."/>
            <person name="Labutti K."/>
            <person name="Haridas S."/>
            <person name="Kuo A."/>
            <person name="Salamov A."/>
            <person name="Ahrendt S.R."/>
            <person name="Lipzen A."/>
            <person name="Sullivan W."/>
            <person name="Andreopoulos W.B."/>
            <person name="Clum A."/>
            <person name="Lindquist E."/>
            <person name="Daum C."/>
            <person name="Ramamoorthy G.K."/>
            <person name="Gryganskyi A."/>
            <person name="Culley D."/>
            <person name="Magnuson J.K."/>
            <person name="James T.Y."/>
            <person name="O'Malley M.A."/>
            <person name="Stajich J.E."/>
            <person name="Spatafora J.W."/>
            <person name="Visel A."/>
            <person name="Grigoriev I.V."/>
        </authorList>
    </citation>
    <scope>NUCLEOTIDE SEQUENCE [LARGE SCALE GENOMIC DNA]</scope>
    <source>
        <strain evidence="3 4">NRRL 1336</strain>
    </source>
</reference>
<dbReference type="OrthoDB" id="2958217at2759"/>
<evidence type="ECO:0000313" key="3">
    <source>
        <dbReference type="EMBL" id="ORZ11606.1"/>
    </source>
</evidence>
<dbReference type="PANTHER" id="PTHR24148">
    <property type="entry name" value="ANKYRIN REPEAT DOMAIN-CONTAINING PROTEIN 39 HOMOLOG-RELATED"/>
    <property type="match status" value="1"/>
</dbReference>
<evidence type="ECO:0000313" key="4">
    <source>
        <dbReference type="Proteomes" id="UP000193560"/>
    </source>
</evidence>
<keyword evidence="4" id="KW-1185">Reference proteome</keyword>
<evidence type="ECO:0000256" key="1">
    <source>
        <dbReference type="SAM" id="MobiDB-lite"/>
    </source>
</evidence>
<name>A0A1X2I8J9_9FUNG</name>
<dbReference type="InterPro" id="IPR010730">
    <property type="entry name" value="HET"/>
</dbReference>
<evidence type="ECO:0000259" key="2">
    <source>
        <dbReference type="Pfam" id="PF06985"/>
    </source>
</evidence>
<dbReference type="InterPro" id="IPR052895">
    <property type="entry name" value="HetReg/Transcr_Mod"/>
</dbReference>
<dbReference type="Proteomes" id="UP000193560">
    <property type="component" value="Unassembled WGS sequence"/>
</dbReference>
<comment type="caution">
    <text evidence="3">The sequence shown here is derived from an EMBL/GenBank/DDBJ whole genome shotgun (WGS) entry which is preliminary data.</text>
</comment>
<dbReference type="Pfam" id="PF06985">
    <property type="entry name" value="HET"/>
    <property type="match status" value="1"/>
</dbReference>
<gene>
    <name evidence="3" type="ORF">BCR42DRAFT_494098</name>
</gene>
<protein>
    <recommendedName>
        <fullName evidence="2">Heterokaryon incompatibility domain-containing protein</fullName>
    </recommendedName>
</protein>
<dbReference type="STRING" id="90262.A0A1X2I8J9"/>